<evidence type="ECO:0000256" key="3">
    <source>
        <dbReference type="ARBA" id="ARBA00006678"/>
    </source>
</evidence>
<dbReference type="GO" id="GO:0005840">
    <property type="term" value="C:ribosome"/>
    <property type="evidence" value="ECO:0007669"/>
    <property type="project" value="UniProtKB-KW"/>
</dbReference>
<keyword evidence="5" id="KW-0689">Ribosomal protein</keyword>
<comment type="similarity">
    <text evidence="3">Belongs to the RNase PH family.</text>
</comment>
<dbReference type="AlphaFoldDB" id="A0A2P6RVT0"/>
<evidence type="ECO:0000256" key="4">
    <source>
        <dbReference type="ARBA" id="ARBA00022490"/>
    </source>
</evidence>
<dbReference type="Proteomes" id="UP000238479">
    <property type="component" value="Chromosome 2"/>
</dbReference>
<dbReference type="SUPFAM" id="SSF54211">
    <property type="entry name" value="Ribosomal protein S5 domain 2-like"/>
    <property type="match status" value="1"/>
</dbReference>
<proteinExistence type="inferred from homology"/>
<comment type="subcellular location">
    <subcellularLocation>
        <location evidence="2">Cytoplasm</location>
    </subcellularLocation>
    <subcellularLocation>
        <location evidence="1">Nucleus</location>
    </subcellularLocation>
</comment>
<dbReference type="GO" id="GO:0071035">
    <property type="term" value="P:nuclear polyadenylation-dependent rRNA catabolic process"/>
    <property type="evidence" value="ECO:0007669"/>
    <property type="project" value="TreeGrafter"/>
</dbReference>
<dbReference type="GO" id="GO:0000467">
    <property type="term" value="P:exonucleolytic trimming to generate mature 3'-end of 5.8S rRNA from tricistronic rRNA transcript (SSU-rRNA, 5.8S rRNA, LSU-rRNA)"/>
    <property type="evidence" value="ECO:0007669"/>
    <property type="project" value="TreeGrafter"/>
</dbReference>
<keyword evidence="6" id="KW-1185">Reference proteome</keyword>
<dbReference type="InterPro" id="IPR050590">
    <property type="entry name" value="Exosome_comp_Rrp42_subfam"/>
</dbReference>
<protein>
    <submittedName>
        <fullName evidence="5">Putative ribosomal protein S5 domain 2-type</fullName>
    </submittedName>
</protein>
<dbReference type="PANTHER" id="PTHR11097">
    <property type="entry name" value="EXOSOME COMPLEX EXONUCLEASE RIBOSOMAL RNA PROCESSING PROTEIN"/>
    <property type="match status" value="1"/>
</dbReference>
<dbReference type="PANTHER" id="PTHR11097:SF14">
    <property type="entry name" value="EXOSOME COMPLEX COMPONENT RRP45"/>
    <property type="match status" value="1"/>
</dbReference>
<keyword evidence="4" id="KW-0963">Cytoplasm</keyword>
<dbReference type="GO" id="GO:0071028">
    <property type="term" value="P:nuclear mRNA surveillance"/>
    <property type="evidence" value="ECO:0007669"/>
    <property type="project" value="TreeGrafter"/>
</dbReference>
<dbReference type="InterPro" id="IPR027408">
    <property type="entry name" value="PNPase/RNase_PH_dom_sf"/>
</dbReference>
<dbReference type="InterPro" id="IPR020568">
    <property type="entry name" value="Ribosomal_Su5_D2-typ_SF"/>
</dbReference>
<dbReference type="GO" id="GO:0035925">
    <property type="term" value="F:mRNA 3'-UTR AU-rich region binding"/>
    <property type="evidence" value="ECO:0007669"/>
    <property type="project" value="TreeGrafter"/>
</dbReference>
<dbReference type="GO" id="GO:0034475">
    <property type="term" value="P:U4 snRNA 3'-end processing"/>
    <property type="evidence" value="ECO:0007669"/>
    <property type="project" value="TreeGrafter"/>
</dbReference>
<dbReference type="GO" id="GO:0034473">
    <property type="term" value="P:U1 snRNA 3'-end processing"/>
    <property type="evidence" value="ECO:0007669"/>
    <property type="project" value="TreeGrafter"/>
</dbReference>
<dbReference type="EMBL" id="PDCK01000040">
    <property type="protein sequence ID" value="PRQ50529.1"/>
    <property type="molecule type" value="Genomic_DNA"/>
</dbReference>
<evidence type="ECO:0000256" key="2">
    <source>
        <dbReference type="ARBA" id="ARBA00004496"/>
    </source>
</evidence>
<organism evidence="5 6">
    <name type="scientific">Rosa chinensis</name>
    <name type="common">China rose</name>
    <dbReference type="NCBI Taxonomy" id="74649"/>
    <lineage>
        <taxon>Eukaryota</taxon>
        <taxon>Viridiplantae</taxon>
        <taxon>Streptophyta</taxon>
        <taxon>Embryophyta</taxon>
        <taxon>Tracheophyta</taxon>
        <taxon>Spermatophyta</taxon>
        <taxon>Magnoliopsida</taxon>
        <taxon>eudicotyledons</taxon>
        <taxon>Gunneridae</taxon>
        <taxon>Pentapetalae</taxon>
        <taxon>rosids</taxon>
        <taxon>fabids</taxon>
        <taxon>Rosales</taxon>
        <taxon>Rosaceae</taxon>
        <taxon>Rosoideae</taxon>
        <taxon>Rosoideae incertae sedis</taxon>
        <taxon>Rosa</taxon>
    </lineage>
</organism>
<evidence type="ECO:0000313" key="6">
    <source>
        <dbReference type="Proteomes" id="UP000238479"/>
    </source>
</evidence>
<reference evidence="5 6" key="1">
    <citation type="journal article" date="2018" name="Nat. Genet.">
        <title>The Rosa genome provides new insights in the design of modern roses.</title>
        <authorList>
            <person name="Bendahmane M."/>
        </authorList>
    </citation>
    <scope>NUCLEOTIDE SEQUENCE [LARGE SCALE GENOMIC DNA]</scope>
    <source>
        <strain evidence="6">cv. Old Blush</strain>
    </source>
</reference>
<keyword evidence="5" id="KW-0687">Ribonucleoprotein</keyword>
<dbReference type="Gramene" id="PRQ50529">
    <property type="protein sequence ID" value="PRQ50529"/>
    <property type="gene ID" value="RchiOBHm_Chr2g0134251"/>
</dbReference>
<dbReference type="GO" id="GO:0000176">
    <property type="term" value="C:nuclear exosome (RNase complex)"/>
    <property type="evidence" value="ECO:0007669"/>
    <property type="project" value="TreeGrafter"/>
</dbReference>
<dbReference type="GO" id="GO:0016075">
    <property type="term" value="P:rRNA catabolic process"/>
    <property type="evidence" value="ECO:0007669"/>
    <property type="project" value="TreeGrafter"/>
</dbReference>
<comment type="caution">
    <text evidence="5">The sequence shown here is derived from an EMBL/GenBank/DDBJ whole genome shotgun (WGS) entry which is preliminary data.</text>
</comment>
<evidence type="ECO:0000256" key="1">
    <source>
        <dbReference type="ARBA" id="ARBA00004123"/>
    </source>
</evidence>
<dbReference type="STRING" id="74649.A0A2P6RVT0"/>
<dbReference type="GO" id="GO:0000177">
    <property type="term" value="C:cytoplasmic exosome (RNase complex)"/>
    <property type="evidence" value="ECO:0007669"/>
    <property type="project" value="TreeGrafter"/>
</dbReference>
<name>A0A2P6RVT0_ROSCH</name>
<dbReference type="Gene3D" id="3.30.230.70">
    <property type="entry name" value="GHMP Kinase, N-terminal domain"/>
    <property type="match status" value="1"/>
</dbReference>
<gene>
    <name evidence="5" type="ORF">RchiOBHm_Chr2g0134251</name>
</gene>
<dbReference type="GO" id="GO:0071038">
    <property type="term" value="P:TRAMP-dependent tRNA surveillance pathway"/>
    <property type="evidence" value="ECO:0007669"/>
    <property type="project" value="TreeGrafter"/>
</dbReference>
<sequence>MLDFQGFKIGVGLIRVRDLCRFSRGFRILVAIQVEMTFRIGFDHWRYGCGFHLTEFSHMADPSFELGCPGESVIELGCVIDCGLKESRAVDTESLCILSSKLVWAIRVDLRILDNGG</sequence>
<evidence type="ECO:0000313" key="5">
    <source>
        <dbReference type="EMBL" id="PRQ50529.1"/>
    </source>
</evidence>
<dbReference type="GO" id="GO:0034476">
    <property type="term" value="P:U5 snRNA 3'-end processing"/>
    <property type="evidence" value="ECO:0007669"/>
    <property type="project" value="TreeGrafter"/>
</dbReference>
<accession>A0A2P6RVT0</accession>